<dbReference type="AlphaFoldDB" id="A0A8S3JEI3"/>
<protein>
    <recommendedName>
        <fullName evidence="3">EGF-like domain-containing protein</fullName>
    </recommendedName>
</protein>
<dbReference type="Proteomes" id="UP000676336">
    <property type="component" value="Unassembled WGS sequence"/>
</dbReference>
<reference evidence="4" key="1">
    <citation type="submission" date="2021-02" db="EMBL/GenBank/DDBJ databases">
        <authorList>
            <person name="Nowell W R."/>
        </authorList>
    </citation>
    <scope>NUCLEOTIDE SEQUENCE</scope>
</reference>
<dbReference type="PROSITE" id="PS50026">
    <property type="entry name" value="EGF_3"/>
    <property type="match status" value="1"/>
</dbReference>
<keyword evidence="2" id="KW-0245">EGF-like domain</keyword>
<evidence type="ECO:0000313" key="5">
    <source>
        <dbReference type="Proteomes" id="UP000676336"/>
    </source>
</evidence>
<comment type="caution">
    <text evidence="2">Lacks conserved residue(s) required for the propagation of feature annotation.</text>
</comment>
<feature type="domain" description="EGF-like" evidence="3">
    <location>
        <begin position="33"/>
        <end position="70"/>
    </location>
</feature>
<comment type="caution">
    <text evidence="4">The sequence shown here is derived from an EMBL/GenBank/DDBJ whole genome shotgun (WGS) entry which is preliminary data.</text>
</comment>
<name>A0A8S3JEI3_9BILA</name>
<dbReference type="PROSITE" id="PS00022">
    <property type="entry name" value="EGF_1"/>
    <property type="match status" value="1"/>
</dbReference>
<dbReference type="SUPFAM" id="SSF49899">
    <property type="entry name" value="Concanavalin A-like lectins/glucanases"/>
    <property type="match status" value="1"/>
</dbReference>
<gene>
    <name evidence="4" type="ORF">SMN809_LOCUS79650</name>
</gene>
<dbReference type="EMBL" id="CAJOBI010343091">
    <property type="protein sequence ID" value="CAF5215602.1"/>
    <property type="molecule type" value="Genomic_DNA"/>
</dbReference>
<keyword evidence="1 2" id="KW-1015">Disulfide bond</keyword>
<organism evidence="4 5">
    <name type="scientific">Rotaria magnacalcarata</name>
    <dbReference type="NCBI Taxonomy" id="392030"/>
    <lineage>
        <taxon>Eukaryota</taxon>
        <taxon>Metazoa</taxon>
        <taxon>Spiralia</taxon>
        <taxon>Gnathifera</taxon>
        <taxon>Rotifera</taxon>
        <taxon>Eurotatoria</taxon>
        <taxon>Bdelloidea</taxon>
        <taxon>Philodinida</taxon>
        <taxon>Philodinidae</taxon>
        <taxon>Rotaria</taxon>
    </lineage>
</organism>
<evidence type="ECO:0000259" key="3">
    <source>
        <dbReference type="PROSITE" id="PS50026"/>
    </source>
</evidence>
<proteinExistence type="predicted"/>
<sequence>CIRNLRFADELYDLHVDLHSDQSINLHEGCLLTDLKCQKLSCQSNNGICDADLYQVQCVCKSGRAGSTCAQETTSYDFTYDKQTWTGDRASYATFRHQHKPDNDLAYSSQILKFQIMFRTREISDNILTLIDFHNDDTFMFLEIKSGHLQARFGSKSDTQLL</sequence>
<evidence type="ECO:0000313" key="4">
    <source>
        <dbReference type="EMBL" id="CAF5215602.1"/>
    </source>
</evidence>
<feature type="non-terminal residue" evidence="4">
    <location>
        <position position="162"/>
    </location>
</feature>
<evidence type="ECO:0000256" key="1">
    <source>
        <dbReference type="ARBA" id="ARBA00023157"/>
    </source>
</evidence>
<accession>A0A8S3JEI3</accession>
<dbReference type="InterPro" id="IPR000742">
    <property type="entry name" value="EGF"/>
</dbReference>
<feature type="disulfide bond" evidence="2">
    <location>
        <begin position="60"/>
        <end position="69"/>
    </location>
</feature>
<feature type="non-terminal residue" evidence="4">
    <location>
        <position position="1"/>
    </location>
</feature>
<dbReference type="InterPro" id="IPR013320">
    <property type="entry name" value="ConA-like_dom_sf"/>
</dbReference>
<evidence type="ECO:0000256" key="2">
    <source>
        <dbReference type="PROSITE-ProRule" id="PRU00076"/>
    </source>
</evidence>